<dbReference type="InterPro" id="IPR021109">
    <property type="entry name" value="Peptidase_aspartic_dom_sf"/>
</dbReference>
<dbReference type="OrthoDB" id="5596707at2759"/>
<dbReference type="EMBL" id="LSSN01003914">
    <property type="protein sequence ID" value="OMJ12546.1"/>
    <property type="molecule type" value="Genomic_DNA"/>
</dbReference>
<organism evidence="1 2">
    <name type="scientific">Smittium culicis</name>
    <dbReference type="NCBI Taxonomy" id="133412"/>
    <lineage>
        <taxon>Eukaryota</taxon>
        <taxon>Fungi</taxon>
        <taxon>Fungi incertae sedis</taxon>
        <taxon>Zoopagomycota</taxon>
        <taxon>Kickxellomycotina</taxon>
        <taxon>Harpellomycetes</taxon>
        <taxon>Harpellales</taxon>
        <taxon>Legeriomycetaceae</taxon>
        <taxon>Smittium</taxon>
    </lineage>
</organism>
<evidence type="ECO:0000313" key="1">
    <source>
        <dbReference type="EMBL" id="OMJ12546.1"/>
    </source>
</evidence>
<proteinExistence type="predicted"/>
<comment type="caution">
    <text evidence="1">The sequence shown here is derived from an EMBL/GenBank/DDBJ whole genome shotgun (WGS) entry which is preliminary data.</text>
</comment>
<dbReference type="Proteomes" id="UP000187283">
    <property type="component" value="Unassembled WGS sequence"/>
</dbReference>
<dbReference type="Gene3D" id="2.40.70.10">
    <property type="entry name" value="Acid Proteases"/>
    <property type="match status" value="1"/>
</dbReference>
<dbReference type="AlphaFoldDB" id="A0A1R1XD64"/>
<gene>
    <name evidence="1" type="ORF">AYI70_g9047</name>
</gene>
<accession>A0A1R1XD64</accession>
<evidence type="ECO:0000313" key="2">
    <source>
        <dbReference type="Proteomes" id="UP000187283"/>
    </source>
</evidence>
<keyword evidence="2" id="KW-1185">Reference proteome</keyword>
<sequence length="156" mass="16877">MTNSICSELRLSTIDCEPIKLRLGDNSAGTTSDKLATANLCFGTTIFKTTFRLMTTHPYDVILGAKFIVASKAAYDPTTMTISFGQGVKIDTFKMMPSGLKATEWAPVVLAASAIDCLPKADPEISAILRDVATLFDPTPSIINTDFPHQLRLTTD</sequence>
<protein>
    <submittedName>
        <fullName evidence="1">Uncharacterized protein</fullName>
    </submittedName>
</protein>
<reference evidence="1 2" key="1">
    <citation type="submission" date="2017-01" db="EMBL/GenBank/DDBJ databases">
        <authorList>
            <person name="Mah S.A."/>
            <person name="Swanson W.J."/>
            <person name="Moy G.W."/>
            <person name="Vacquier V.D."/>
        </authorList>
    </citation>
    <scope>NUCLEOTIDE SEQUENCE [LARGE SCALE GENOMIC DNA]</scope>
    <source>
        <strain evidence="1 2">GSMNP</strain>
    </source>
</reference>
<name>A0A1R1XD64_9FUNG</name>